<dbReference type="CDD" id="cd07814">
    <property type="entry name" value="SRPBCC_CalC_Aha1-like"/>
    <property type="match status" value="1"/>
</dbReference>
<gene>
    <name evidence="1" type="ORF">SG35_010295</name>
</gene>
<organism evidence="1 2">
    <name type="scientific">Thalassomonas actiniarum</name>
    <dbReference type="NCBI Taxonomy" id="485447"/>
    <lineage>
        <taxon>Bacteria</taxon>
        <taxon>Pseudomonadati</taxon>
        <taxon>Pseudomonadota</taxon>
        <taxon>Gammaproteobacteria</taxon>
        <taxon>Alteromonadales</taxon>
        <taxon>Colwelliaceae</taxon>
        <taxon>Thalassomonas</taxon>
    </lineage>
</organism>
<dbReference type="Proteomes" id="UP000032568">
    <property type="component" value="Chromosome"/>
</dbReference>
<name>A0AAE9YWQ9_9GAMM</name>
<reference evidence="1 2" key="1">
    <citation type="journal article" date="2015" name="Genome Announc.">
        <title>Draft Genome Sequences of Marine Isolates of Thalassomonas viridans and Thalassomonas actiniarum.</title>
        <authorList>
            <person name="Olonade I."/>
            <person name="van Zyl L.J."/>
            <person name="Trindade M."/>
        </authorList>
    </citation>
    <scope>NUCLEOTIDE SEQUENCE [LARGE SCALE GENOMIC DNA]</scope>
    <source>
        <strain evidence="1 2">A5K-106</strain>
    </source>
</reference>
<dbReference type="SUPFAM" id="SSF55961">
    <property type="entry name" value="Bet v1-like"/>
    <property type="match status" value="1"/>
</dbReference>
<reference evidence="1 2" key="2">
    <citation type="journal article" date="2022" name="Mar. Drugs">
        <title>Bioassay-Guided Fractionation Leads to the Detection of Cholic Acid Generated by the Rare Thalassomonas sp.</title>
        <authorList>
            <person name="Pheiffer F."/>
            <person name="Schneider Y.K."/>
            <person name="Hansen E.H."/>
            <person name="Andersen J.H."/>
            <person name="Isaksson J."/>
            <person name="Busche T."/>
            <person name="R C."/>
            <person name="Kalinowski J."/>
            <person name="Zyl L.V."/>
            <person name="Trindade M."/>
        </authorList>
    </citation>
    <scope>NUCLEOTIDE SEQUENCE [LARGE SCALE GENOMIC DNA]</scope>
    <source>
        <strain evidence="1 2">A5K-106</strain>
    </source>
</reference>
<evidence type="ECO:0000313" key="2">
    <source>
        <dbReference type="Proteomes" id="UP000032568"/>
    </source>
</evidence>
<evidence type="ECO:0000313" key="1">
    <source>
        <dbReference type="EMBL" id="WDE00977.1"/>
    </source>
</evidence>
<proteinExistence type="predicted"/>
<dbReference type="RefSeq" id="WP_044836266.1">
    <property type="nucleotide sequence ID" value="NZ_CP059735.1"/>
</dbReference>
<accession>A0AAE9YWQ9</accession>
<dbReference type="KEGG" id="tact:SG35_010295"/>
<dbReference type="Gene3D" id="3.30.530.20">
    <property type="match status" value="1"/>
</dbReference>
<dbReference type="AlphaFoldDB" id="A0AAE9YWQ9"/>
<keyword evidence="2" id="KW-1185">Reference proteome</keyword>
<dbReference type="InterPro" id="IPR023393">
    <property type="entry name" value="START-like_dom_sf"/>
</dbReference>
<dbReference type="EMBL" id="CP059735">
    <property type="protein sequence ID" value="WDE00977.1"/>
    <property type="molecule type" value="Genomic_DNA"/>
</dbReference>
<protein>
    <submittedName>
        <fullName evidence="1">SRPBCC domain-containing protein</fullName>
    </submittedName>
</protein>
<sequence>MSNIALKIGVKASTEKAMAALNTLEGLAAWWTWDVSGDPGEGGTLAFRFHGQGPDMKVLSMTDHSVHWQCIAGHEEWLGTEIKFTLADEGETAIYFQHLNWKDESGFYALCSMKWATFMLSLKQYLDQGSGHPFPDDIQINTL</sequence>